<feature type="domain" description="Plant heme peroxidase family profile" evidence="13">
    <location>
        <begin position="80"/>
        <end position="208"/>
    </location>
</feature>
<comment type="similarity">
    <text evidence="2">Belongs to the peroxidase family. Ascorbate peroxidase subfamily.</text>
</comment>
<dbReference type="Proteomes" id="UP000596660">
    <property type="component" value="Unplaced"/>
</dbReference>
<comment type="cofactor">
    <cofactor evidence="10">
        <name>Ca(2+)</name>
        <dbReference type="ChEBI" id="CHEBI:29108"/>
    </cofactor>
    <text evidence="10">Binds 2 calcium ions per subunit.</text>
</comment>
<keyword evidence="7" id="KW-0560">Oxidoreductase</keyword>
<dbReference type="EC" id="1.11.1.7" evidence="3"/>
<dbReference type="EnsemblPlants" id="AUR62037452-RA">
    <property type="protein sequence ID" value="AUR62037452-RA:cds"/>
    <property type="gene ID" value="AUR62037452"/>
</dbReference>
<keyword evidence="10" id="KW-0106">Calcium</keyword>
<evidence type="ECO:0000256" key="3">
    <source>
        <dbReference type="ARBA" id="ARBA00012313"/>
    </source>
</evidence>
<dbReference type="InterPro" id="IPR010255">
    <property type="entry name" value="Haem_peroxidase_sf"/>
</dbReference>
<dbReference type="PROSITE" id="PS00435">
    <property type="entry name" value="PEROXIDASE_1"/>
    <property type="match status" value="1"/>
</dbReference>
<evidence type="ECO:0000256" key="9">
    <source>
        <dbReference type="PIRSR" id="PIRSR600823-2"/>
    </source>
</evidence>
<evidence type="ECO:0000256" key="7">
    <source>
        <dbReference type="ARBA" id="ARBA00023002"/>
    </source>
</evidence>
<feature type="binding site" evidence="10">
    <location>
        <position position="161"/>
    </location>
    <ligand>
        <name>Ca(2+)</name>
        <dbReference type="ChEBI" id="CHEBI:29108"/>
        <label>2</label>
    </ligand>
</feature>
<organism evidence="14 15">
    <name type="scientific">Chenopodium quinoa</name>
    <name type="common">Quinoa</name>
    <dbReference type="NCBI Taxonomy" id="63459"/>
    <lineage>
        <taxon>Eukaryota</taxon>
        <taxon>Viridiplantae</taxon>
        <taxon>Streptophyta</taxon>
        <taxon>Embryophyta</taxon>
        <taxon>Tracheophyta</taxon>
        <taxon>Spermatophyta</taxon>
        <taxon>Magnoliopsida</taxon>
        <taxon>eudicotyledons</taxon>
        <taxon>Gunneridae</taxon>
        <taxon>Pentapetalae</taxon>
        <taxon>Caryophyllales</taxon>
        <taxon>Chenopodiaceae</taxon>
        <taxon>Chenopodioideae</taxon>
        <taxon>Atripliceae</taxon>
        <taxon>Chenopodium</taxon>
    </lineage>
</organism>
<evidence type="ECO:0000256" key="2">
    <source>
        <dbReference type="ARBA" id="ARBA00006873"/>
    </source>
</evidence>
<keyword evidence="5" id="KW-0349">Heme</keyword>
<dbReference type="AlphaFoldDB" id="A0A803MYU9"/>
<protein>
    <recommendedName>
        <fullName evidence="3">peroxidase</fullName>
        <ecNumber evidence="3">1.11.1.7</ecNumber>
    </recommendedName>
</protein>
<evidence type="ECO:0000313" key="15">
    <source>
        <dbReference type="Proteomes" id="UP000596660"/>
    </source>
</evidence>
<dbReference type="InterPro" id="IPR019793">
    <property type="entry name" value="Peroxidases_heam-ligand_BS"/>
</dbReference>
<dbReference type="Gramene" id="AUR62037452-RA">
    <property type="protein sequence ID" value="AUR62037452-RA:cds"/>
    <property type="gene ID" value="AUR62037452"/>
</dbReference>
<dbReference type="Pfam" id="PF00141">
    <property type="entry name" value="peroxidase"/>
    <property type="match status" value="1"/>
</dbReference>
<dbReference type="PROSITE" id="PS50873">
    <property type="entry name" value="PEROXIDASE_4"/>
    <property type="match status" value="1"/>
</dbReference>
<feature type="binding site" evidence="9">
    <location>
        <position position="130"/>
    </location>
    <ligand>
        <name>substrate</name>
    </ligand>
</feature>
<feature type="disulfide bond" evidence="11">
    <location>
        <begin position="167"/>
        <end position="199"/>
    </location>
</feature>
<comment type="catalytic activity">
    <reaction evidence="1">
        <text>2 a phenolic donor + H2O2 = 2 a phenolic radical donor + 2 H2O</text>
        <dbReference type="Rhea" id="RHEA:56136"/>
        <dbReference type="ChEBI" id="CHEBI:15377"/>
        <dbReference type="ChEBI" id="CHEBI:16240"/>
        <dbReference type="ChEBI" id="CHEBI:139520"/>
        <dbReference type="ChEBI" id="CHEBI:139521"/>
        <dbReference type="EC" id="1.11.1.7"/>
    </reaction>
</comment>
<comment type="cofactor">
    <cofactor evidence="10">
        <name>heme b</name>
        <dbReference type="ChEBI" id="CHEBI:60344"/>
    </cofactor>
    <text evidence="10">Binds 1 heme b (iron(II)-protoporphyrin IX) group per subunit.</text>
</comment>
<dbReference type="GO" id="GO:0140825">
    <property type="term" value="F:lactoperoxidase activity"/>
    <property type="evidence" value="ECO:0007669"/>
    <property type="project" value="UniProtKB-EC"/>
</dbReference>
<dbReference type="InterPro" id="IPR002016">
    <property type="entry name" value="Haem_peroxidase"/>
</dbReference>
<sequence>MTLCSKYMDSVETRFNRLERNYENANGGDEALTIFSHPALIIQLPLIHYLPPPPVHLNCNNREDQESSFEASDQNFHDDGLHYQSEDEDMHYEQGYEDNNDHGQDISGNNHEADNENEVEVSPTMQEDAPGSAFNYRQRRNMFASHGLSEVDLIALSGTHTMGFSQCSQFSKRMYNYNSQNSIDPTLNQGYAKQLQKACPRDAYPGTFYKGKAAALHHKADAACFHAPADVLVYADAATTLYATAANLLYATDVFANENMETYKDHILEHMKELWQKWRSDLLWYNVTKKKIILAATYKGKPPNGLDMNEWKWLIKEIYMKDDFRKRSARNTENRGYYAKELMPRTRSKPFRQVIWDGLGANKENQPTLVDVFYSTRKKGTELPNVETTQKLNEIRETMEKDPSLSHAEKLASLFLFNLEGEEGEGMCGLAAALGEFGGLAVRCCWSVWPCRPVCRLSAVCGCVPRPACGLLGWARWSGRLLRRLPAVCNCVLRPACSVGCFAR</sequence>
<evidence type="ECO:0000256" key="5">
    <source>
        <dbReference type="ARBA" id="ARBA00022617"/>
    </source>
</evidence>
<feature type="compositionally biased region" description="Basic and acidic residues" evidence="12">
    <location>
        <begin position="75"/>
        <end position="104"/>
    </location>
</feature>
<accession>A0A803MYU9</accession>
<feature type="binding site" description="axial binding residue" evidence="10">
    <location>
        <position position="160"/>
    </location>
    <ligand>
        <name>heme b</name>
        <dbReference type="ChEBI" id="CHEBI:60344"/>
    </ligand>
    <ligandPart>
        <name>Fe</name>
        <dbReference type="ChEBI" id="CHEBI:18248"/>
    </ligandPart>
</feature>
<evidence type="ECO:0000259" key="13">
    <source>
        <dbReference type="PROSITE" id="PS50873"/>
    </source>
</evidence>
<keyword evidence="6 10" id="KW-0479">Metal-binding</keyword>
<dbReference type="Gene3D" id="1.10.420.10">
    <property type="entry name" value="Peroxidase, domain 2"/>
    <property type="match status" value="1"/>
</dbReference>
<keyword evidence="4" id="KW-0575">Peroxidase</keyword>
<evidence type="ECO:0000256" key="6">
    <source>
        <dbReference type="ARBA" id="ARBA00022723"/>
    </source>
</evidence>
<keyword evidence="8 10" id="KW-0408">Iron</keyword>
<keyword evidence="15" id="KW-1185">Reference proteome</keyword>
<dbReference type="InterPro" id="IPR000823">
    <property type="entry name" value="Peroxidase_pln"/>
</dbReference>
<evidence type="ECO:0000256" key="4">
    <source>
        <dbReference type="ARBA" id="ARBA00022559"/>
    </source>
</evidence>
<reference evidence="14" key="1">
    <citation type="journal article" date="2017" name="Nature">
        <title>The genome of Chenopodium quinoa.</title>
        <authorList>
            <person name="Jarvis D.E."/>
            <person name="Ho Y.S."/>
            <person name="Lightfoot D.J."/>
            <person name="Schmoeckel S.M."/>
            <person name="Li B."/>
            <person name="Borm T.J.A."/>
            <person name="Ohyanagi H."/>
            <person name="Mineta K."/>
            <person name="Michell C.T."/>
            <person name="Saber N."/>
            <person name="Kharbatia N.M."/>
            <person name="Rupper R.R."/>
            <person name="Sharp A.R."/>
            <person name="Dally N."/>
            <person name="Boughton B.A."/>
            <person name="Woo Y.H."/>
            <person name="Gao G."/>
            <person name="Schijlen E.G.W.M."/>
            <person name="Guo X."/>
            <person name="Momin A.A."/>
            <person name="Negrao S."/>
            <person name="Al-Babili S."/>
            <person name="Gehring C."/>
            <person name="Roessner U."/>
            <person name="Jung C."/>
            <person name="Murphy K."/>
            <person name="Arold S.T."/>
            <person name="Gojobori T."/>
            <person name="van der Linden C.G."/>
            <person name="van Loo E.N."/>
            <person name="Jellen E.N."/>
            <person name="Maughan P.J."/>
            <person name="Tester M."/>
        </authorList>
    </citation>
    <scope>NUCLEOTIDE SEQUENCE [LARGE SCALE GENOMIC DNA]</scope>
    <source>
        <strain evidence="14">cv. PI 614886</strain>
    </source>
</reference>
<proteinExistence type="inferred from homology"/>
<dbReference type="SUPFAM" id="SSF48113">
    <property type="entry name" value="Heme-dependent peroxidases"/>
    <property type="match status" value="1"/>
</dbReference>
<dbReference type="PANTHER" id="PTHR31517">
    <property type="match status" value="1"/>
</dbReference>
<evidence type="ECO:0000256" key="10">
    <source>
        <dbReference type="PIRSR" id="PIRSR600823-3"/>
    </source>
</evidence>
<evidence type="ECO:0000256" key="12">
    <source>
        <dbReference type="SAM" id="MobiDB-lite"/>
    </source>
</evidence>
<evidence type="ECO:0000313" key="14">
    <source>
        <dbReference type="EnsemblPlants" id="AUR62037452-RA:cds"/>
    </source>
</evidence>
<dbReference type="GO" id="GO:0046872">
    <property type="term" value="F:metal ion binding"/>
    <property type="evidence" value="ECO:0007669"/>
    <property type="project" value="UniProtKB-KW"/>
</dbReference>
<dbReference type="GO" id="GO:0006979">
    <property type="term" value="P:response to oxidative stress"/>
    <property type="evidence" value="ECO:0007669"/>
    <property type="project" value="InterPro"/>
</dbReference>
<evidence type="ECO:0000256" key="11">
    <source>
        <dbReference type="PIRSR" id="PIRSR600823-5"/>
    </source>
</evidence>
<name>A0A803MYU9_CHEQI</name>
<evidence type="ECO:0000256" key="1">
    <source>
        <dbReference type="ARBA" id="ARBA00000189"/>
    </source>
</evidence>
<keyword evidence="11" id="KW-1015">Disulfide bond</keyword>
<evidence type="ECO:0000256" key="8">
    <source>
        <dbReference type="ARBA" id="ARBA00023004"/>
    </source>
</evidence>
<feature type="region of interest" description="Disordered" evidence="12">
    <location>
        <begin position="59"/>
        <end position="131"/>
    </location>
</feature>
<dbReference type="PANTHER" id="PTHR31517:SF48">
    <property type="entry name" value="PEROXIDASE 16-RELATED"/>
    <property type="match status" value="1"/>
</dbReference>
<reference evidence="14" key="2">
    <citation type="submission" date="2021-03" db="UniProtKB">
        <authorList>
            <consortium name="EnsemblPlants"/>
        </authorList>
    </citation>
    <scope>IDENTIFICATION</scope>
</reference>
<dbReference type="GO" id="GO:0020037">
    <property type="term" value="F:heme binding"/>
    <property type="evidence" value="ECO:0007669"/>
    <property type="project" value="InterPro"/>
</dbReference>